<dbReference type="InterPro" id="IPR051802">
    <property type="entry name" value="YfhM-like"/>
</dbReference>
<protein>
    <submittedName>
        <fullName evidence="4">Peptidase</fullName>
    </submittedName>
</protein>
<feature type="domain" description="Alpha-2-macroglobulin bait region" evidence="2">
    <location>
        <begin position="990"/>
        <end position="1146"/>
    </location>
</feature>
<dbReference type="EMBL" id="RQGD01000047">
    <property type="protein sequence ID" value="TGL55892.1"/>
    <property type="molecule type" value="Genomic_DNA"/>
</dbReference>
<reference evidence="4" key="1">
    <citation type="journal article" date="2019" name="PLoS Negl. Trop. Dis.">
        <title>Revisiting the worldwide diversity of Leptospira species in the environment.</title>
        <authorList>
            <person name="Vincent A.T."/>
            <person name="Schiettekatte O."/>
            <person name="Bourhy P."/>
            <person name="Veyrier F.J."/>
            <person name="Picardeau M."/>
        </authorList>
    </citation>
    <scope>NUCLEOTIDE SEQUENCE [LARGE SCALE GENOMIC DNA]</scope>
    <source>
        <strain evidence="4">201702476</strain>
    </source>
</reference>
<dbReference type="Pfam" id="PF01835">
    <property type="entry name" value="MG2"/>
    <property type="match status" value="1"/>
</dbReference>
<organism evidence="4 5">
    <name type="scientific">Leptospira ognonensis</name>
    <dbReference type="NCBI Taxonomy" id="2484945"/>
    <lineage>
        <taxon>Bacteria</taxon>
        <taxon>Pseudomonadati</taxon>
        <taxon>Spirochaetota</taxon>
        <taxon>Spirochaetia</taxon>
        <taxon>Leptospirales</taxon>
        <taxon>Leptospiraceae</taxon>
        <taxon>Leptospira</taxon>
    </lineage>
</organism>
<dbReference type="PANTHER" id="PTHR40094:SF1">
    <property type="entry name" value="UBIQUITIN DOMAIN-CONTAINING PROTEIN"/>
    <property type="match status" value="1"/>
</dbReference>
<dbReference type="InterPro" id="IPR011625">
    <property type="entry name" value="A2M_N_BRD"/>
</dbReference>
<dbReference type="Pfam" id="PF17973">
    <property type="entry name" value="bMG10"/>
    <property type="match status" value="1"/>
</dbReference>
<keyword evidence="5" id="KW-1185">Reference proteome</keyword>
<dbReference type="InterPro" id="IPR021868">
    <property type="entry name" value="Alpha_2_Macroglob_MG3"/>
</dbReference>
<dbReference type="OrthoDB" id="9767116at2"/>
<dbReference type="Pfam" id="PF07703">
    <property type="entry name" value="A2M_BRD"/>
    <property type="match status" value="1"/>
</dbReference>
<dbReference type="Gene3D" id="2.60.40.1930">
    <property type="match status" value="1"/>
</dbReference>
<dbReference type="SMART" id="SM01359">
    <property type="entry name" value="A2M_N_2"/>
    <property type="match status" value="1"/>
</dbReference>
<evidence type="ECO:0000259" key="2">
    <source>
        <dbReference type="SMART" id="SM01359"/>
    </source>
</evidence>
<comment type="caution">
    <text evidence="4">The sequence shown here is derived from an EMBL/GenBank/DDBJ whole genome shotgun (WGS) entry which is preliminary data.</text>
</comment>
<accession>A0A4R9JT41</accession>
<evidence type="ECO:0000256" key="1">
    <source>
        <dbReference type="ARBA" id="ARBA00010556"/>
    </source>
</evidence>
<dbReference type="Proteomes" id="UP000297693">
    <property type="component" value="Unassembled WGS sequence"/>
</dbReference>
<gene>
    <name evidence="4" type="ORF">EHQ58_18395</name>
</gene>
<dbReference type="RefSeq" id="WP_135625532.1">
    <property type="nucleotide sequence ID" value="NZ_RQGD01000047.1"/>
</dbReference>
<proteinExistence type="inferred from homology"/>
<evidence type="ECO:0000313" key="5">
    <source>
        <dbReference type="Proteomes" id="UP000297693"/>
    </source>
</evidence>
<name>A0A4R9JT41_9LEPT</name>
<evidence type="ECO:0000313" key="4">
    <source>
        <dbReference type="EMBL" id="TGL55892.1"/>
    </source>
</evidence>
<dbReference type="Pfam" id="PF00207">
    <property type="entry name" value="A2M"/>
    <property type="match status" value="1"/>
</dbReference>
<dbReference type="PANTHER" id="PTHR40094">
    <property type="entry name" value="ALPHA-2-MACROGLOBULIN HOMOLOG"/>
    <property type="match status" value="1"/>
</dbReference>
<dbReference type="Pfam" id="PF11974">
    <property type="entry name" value="bMG3"/>
    <property type="match status" value="1"/>
</dbReference>
<comment type="similarity">
    <text evidence="1">Belongs to the protease inhibitor I39 (alpha-2-macroglobulin) family. Bacterial alpha-2-macroglobulin subfamily.</text>
</comment>
<sequence>MLKFNPLKSVFVFLILFIFNTSFFSQGNGFYIELFSPTDQTKQVKQVQVRFSEAVVALGDPRPKVDLFQIDCPFSGKARFIDSATWVYEFESELPGGVICKFVVNGEIRSLKGVPLTGDRSYSFNTGGPSITYTSPYSGNSIDEDQIFILNLDSKPDLGSVKKFAYFSITELSNRIPIEIVEGSERKNILKSQGRKDTNNILLIKAKQSFLPDKNIQLVWGKGIKAELGGEVSEDEIHNYTVRSPFSVSFSCDRVNAKADCIPILPLRLYFTSSVANSDLKKITLVSKEGKEFPSNLQTDAPGEEGSHYLSFAGPFPENMEFKISIPSAIKDDMGRSLINIDNFPLTVKTADFPPLAKFPGKFGILEANANPALPVTLRNLEAQIPMIKQELTVAASSKRTLDPMEIQKWFAAVSKHEREKSIFNNKITGGNASISSTLPKPSGKKPMEVVGIPLEKPGFYVVELASDILGASLLEKKGKMYIVSSALVTNLSVHFKWGGDSSLVWVTSLDKALPEAGVVVKIVDCKGLVRATGVTGKEGTLKLGKLSTTEIPYCGYYEMGSGLTVFAQKGEDVSFTSTTWDQGIESWRYNLPSYSYSDASEIPNVVLDRTLFRAGETLHIKHFRRGHSIQGLVAADPKSYPKKYVIEHTGSGEKFVFPMIWSFPGSSESEFVIPKNARLGTYRIYYPTSEEDDSYGINVASFRVEEFRLPVLRGGIQLTDNQVYLVSPKKVMVDMNLQYLSGGGAAAFPVLLRGQVIPRSYSPSEDDAAFQFNPEKIEVGKIQVSGYSDETEEETTNQNKGYKAEKLTLDEKGFQSFTFKGIEELKQDSALEVEMEYVDPSGEIQTTYRSFPLYVSSLHLGIQPKGWMFAKDKVEMQILALDLNNVPKKNQKITVKAYSQIYYSNRKRLVGGYYAYEHYKEVKELGVYCQGKTNDKGLLFCENKSPGTGEVIFSAETEDESGNLTNTTYNAYVASSEDTWFEATDHNRMDVIPEKKYVEIGDNLKLQLRSPFREATALITVEREGIIDSFVFNVNGKEPSVSIPIKKEYSPNVYISALLIRGRVSEPKATALIDLGRPTFRLGIAPIRVGWKPFELKVSVKTKQNKYKIRETVMTEVTVKDYQGITPKAGGEILVAVVDEALLELAPNPTWKLLDAMMGMRGLDVTTSTSQSQVIGRRHFGLKAKPSGGGGGKSPTRSLFNTLVYWKGKLTLDKDGKASFSFPLNDSLTSFKIVAVANSGIGEFGTGSTSIQTSQDIQTFNGIPLVAREGDEFPHEFTLRNASTEKRKVKLNLKSSETARSNSKIKTPLFLIGEKELELLPSSTLTAAWILKVPSDVKQRSFVLEVKDESGLILDQLQAEQQIAEVTKESVYMAGLTQIEGKFEERIQTPSDAVTDESKFKVTVTPSIISNLISVESFFQTYPYSCMEQKVSTAIGLRNVNKWRAIDEELGGYLDSYGLVKYFPKMEYGSEILTAYVLTSSKLAGYNLKGDHITKMTEALRGYLAGSIPGERWSFGADMILRRIIVMEALSRYETLEWDTVVPLTKNLELLPSSSLIDLLEIFSRTRNPDIKIQARVASNLRSRLNLQGTELVIADKNFGSPWWILGSKDYSMGKLALWTLQDPSYKKDLPRIVKGLLKKQIKGKWDTTLGNAYGILAMDRAAKVLEAEKVQGGLVNVKDAGKTISLDPNLSETNSAIVMANKLGKNVSISYEGKGKPWLAWEAKSRIPLKEALNAGYRLKRTILPIVQKEKGVYSKGDVIKIRVEIIADSDKTWVVLEDPIPSGSVHLGRGLAKESKILNGAIKQEQSYDPSFEERSFSHYRAYFEYLPQGTHVIEYTIQLNQSGAFPMPQARIEAMYSPEVFGEVPVETYQISGAEN</sequence>
<evidence type="ECO:0000259" key="3">
    <source>
        <dbReference type="SMART" id="SM01360"/>
    </source>
</evidence>
<dbReference type="SMART" id="SM01360">
    <property type="entry name" value="A2M"/>
    <property type="match status" value="1"/>
</dbReference>
<dbReference type="InterPro" id="IPR001599">
    <property type="entry name" value="Macroglobln_a2"/>
</dbReference>
<feature type="domain" description="Alpha-2-macroglobulin" evidence="3">
    <location>
        <begin position="1204"/>
        <end position="1294"/>
    </location>
</feature>
<dbReference type="GO" id="GO:0004866">
    <property type="term" value="F:endopeptidase inhibitor activity"/>
    <property type="evidence" value="ECO:0007669"/>
    <property type="project" value="InterPro"/>
</dbReference>
<dbReference type="InterPro" id="IPR041246">
    <property type="entry name" value="Bact_MG10"/>
</dbReference>
<dbReference type="InterPro" id="IPR002890">
    <property type="entry name" value="MG2"/>
</dbReference>